<sequence>MDISEPEIWFWLYCPWIDCWQVSKVHPERWGVPQCAFQGREGRTNVMRCPSCTSRDVGKIGANQYYCWNCFAEFNVSGDEVRIYEVAEDGSLIVVDQTNHADVEFGTGA</sequence>
<dbReference type="HOGENOM" id="CLU_2178250_0_0_9"/>
<name>F8IF85_ALIAT</name>
<proteinExistence type="predicted"/>
<evidence type="ECO:0000313" key="2">
    <source>
        <dbReference type="Proteomes" id="UP000000292"/>
    </source>
</evidence>
<protein>
    <submittedName>
        <fullName evidence="1">Uncharacterized protein</fullName>
    </submittedName>
</protein>
<dbReference type="KEGG" id="aad:TC41_2143"/>
<dbReference type="eggNOG" id="ENOG5032ZSJ">
    <property type="taxonomic scope" value="Bacteria"/>
</dbReference>
<dbReference type="EMBL" id="CP002902">
    <property type="protein sequence ID" value="AEJ44050.1"/>
    <property type="molecule type" value="Genomic_DNA"/>
</dbReference>
<reference evidence="2" key="2">
    <citation type="submission" date="2011-06" db="EMBL/GenBank/DDBJ databases">
        <title>The complete genome sequence of Alicyclobacillus acidocaldarius sp. Tc-4-1.</title>
        <authorList>
            <person name="Chen Y."/>
            <person name="He Y."/>
            <person name="Dong Z."/>
            <person name="Hu S."/>
        </authorList>
    </citation>
    <scope>NUCLEOTIDE SEQUENCE [LARGE SCALE GENOMIC DNA]</scope>
    <source>
        <strain evidence="2">Tc-4-1</strain>
    </source>
</reference>
<dbReference type="AlphaFoldDB" id="F8IF85"/>
<dbReference type="Proteomes" id="UP000000292">
    <property type="component" value="Chromosome"/>
</dbReference>
<gene>
    <name evidence="1" type="ordered locus">TC41_2143</name>
</gene>
<reference evidence="1 2" key="1">
    <citation type="journal article" date="2011" name="J. Bacteriol.">
        <title>Complete Genome Sequence of Alicyclobacillus acidocaldarius Strain Tc-4-1.</title>
        <authorList>
            <person name="Chen Y."/>
            <person name="He Y."/>
            <person name="Zhang B."/>
            <person name="Yang J."/>
            <person name="Li W."/>
            <person name="Dong Z."/>
            <person name="Hu S."/>
        </authorList>
    </citation>
    <scope>NUCLEOTIDE SEQUENCE [LARGE SCALE GENOMIC DNA]</scope>
    <source>
        <strain evidence="1 2">Tc-4-1</strain>
    </source>
</reference>
<dbReference type="STRING" id="1048834.TC41_2143"/>
<dbReference type="PATRIC" id="fig|1048834.4.peg.2025"/>
<evidence type="ECO:0000313" key="1">
    <source>
        <dbReference type="EMBL" id="AEJ44050.1"/>
    </source>
</evidence>
<accession>F8IF85</accession>
<organism evidence="1 2">
    <name type="scientific">Alicyclobacillus acidocaldarius (strain Tc-4-1)</name>
    <name type="common">Bacillus acidocaldarius</name>
    <dbReference type="NCBI Taxonomy" id="1048834"/>
    <lineage>
        <taxon>Bacteria</taxon>
        <taxon>Bacillati</taxon>
        <taxon>Bacillota</taxon>
        <taxon>Bacilli</taxon>
        <taxon>Bacillales</taxon>
        <taxon>Alicyclobacillaceae</taxon>
        <taxon>Alicyclobacillus</taxon>
    </lineage>
</organism>